<dbReference type="SUPFAM" id="SSF55315">
    <property type="entry name" value="L30e-like"/>
    <property type="match status" value="1"/>
</dbReference>
<reference evidence="6 7" key="1">
    <citation type="submission" date="2017-03" db="EMBL/GenBank/DDBJ databases">
        <title>Genomes of endolithic fungi from Antarctica.</title>
        <authorList>
            <person name="Coleine C."/>
            <person name="Masonjones S."/>
            <person name="Stajich J.E."/>
        </authorList>
    </citation>
    <scope>NUCLEOTIDE SEQUENCE [LARGE SCALE GENOMIC DNA]</scope>
    <source>
        <strain evidence="6 7">CCFEE 6314</strain>
    </source>
</reference>
<dbReference type="PROSITE" id="PS01082">
    <property type="entry name" value="RIBOSOMAL_L7AE"/>
    <property type="match status" value="1"/>
</dbReference>
<evidence type="ECO:0000256" key="2">
    <source>
        <dbReference type="ARBA" id="ARBA00022884"/>
    </source>
</evidence>
<feature type="domain" description="Ribosomal protein eL8/eL30/eS12/Gadd45" evidence="5">
    <location>
        <begin position="117"/>
        <end position="215"/>
    </location>
</feature>
<organism evidence="6 7">
    <name type="scientific">Exophiala mesophila</name>
    <name type="common">Black yeast-like fungus</name>
    <dbReference type="NCBI Taxonomy" id="212818"/>
    <lineage>
        <taxon>Eukaryota</taxon>
        <taxon>Fungi</taxon>
        <taxon>Dikarya</taxon>
        <taxon>Ascomycota</taxon>
        <taxon>Pezizomycotina</taxon>
        <taxon>Eurotiomycetes</taxon>
        <taxon>Chaetothyriomycetidae</taxon>
        <taxon>Chaetothyriales</taxon>
        <taxon>Herpotrichiellaceae</taxon>
        <taxon>Exophiala</taxon>
    </lineage>
</organism>
<dbReference type="GO" id="GO:0000398">
    <property type="term" value="P:mRNA splicing, via spliceosome"/>
    <property type="evidence" value="ECO:0007669"/>
    <property type="project" value="UniProtKB-UniRule"/>
</dbReference>
<dbReference type="GO" id="GO:0031120">
    <property type="term" value="P:snRNA pseudouridine synthesis"/>
    <property type="evidence" value="ECO:0007669"/>
    <property type="project" value="UniProtKB-UniRule"/>
</dbReference>
<dbReference type="InterPro" id="IPR002415">
    <property type="entry name" value="H/ACA_rnp_Nhp2-like"/>
</dbReference>
<protein>
    <recommendedName>
        <fullName evidence="3">H/ACA ribonucleoprotein complex subunit 2</fullName>
    </recommendedName>
    <alternativeName>
        <fullName evidence="3">Nucleolar protein family A member 2</fullName>
    </alternativeName>
</protein>
<feature type="compositionally biased region" description="Basic and acidic residues" evidence="4">
    <location>
        <begin position="70"/>
        <end position="93"/>
    </location>
</feature>
<dbReference type="GO" id="GO:0003723">
    <property type="term" value="F:RNA binding"/>
    <property type="evidence" value="ECO:0007669"/>
    <property type="project" value="UniProtKB-UniRule"/>
</dbReference>
<keyword evidence="3" id="KW-0687">Ribonucleoprotein</keyword>
<comment type="function">
    <text evidence="3">Common component of the spliceosome and rRNA processing machinery.</text>
</comment>
<keyword evidence="3" id="KW-0539">Nucleus</keyword>
<sequence>MAKDKETKEERKARKAEKKAIKEEAGVTKSSSDKKDKKEKRKALAEKALNEIDGNKSKKTVKQEDEDGDVEIKDAGSEASSDDEKTAVKSEKVASARPVGALVPFANPLADDKVAKKVFKSVKKAAAQRTLKRGVKEVVKALRKSPNGSLSDPLPIGVVIIAADISPMDVISHIPVLAEDHAIPYIYVTSRAELGTAGQTKRPTSVVMVSRDQGKKKDPKTGDADVKDDGESWEEVYKSLVKVVQREGSHVRI</sequence>
<dbReference type="PANTHER" id="PTHR23105">
    <property type="entry name" value="RIBOSOMAL PROTEIN L7AE FAMILY MEMBER"/>
    <property type="match status" value="1"/>
</dbReference>
<evidence type="ECO:0000313" key="7">
    <source>
        <dbReference type="Proteomes" id="UP000288859"/>
    </source>
</evidence>
<dbReference type="EMBL" id="NAJM01000077">
    <property type="protein sequence ID" value="RVX65847.1"/>
    <property type="molecule type" value="Genomic_DNA"/>
</dbReference>
<evidence type="ECO:0000259" key="5">
    <source>
        <dbReference type="Pfam" id="PF01248"/>
    </source>
</evidence>
<dbReference type="Proteomes" id="UP000288859">
    <property type="component" value="Unassembled WGS sequence"/>
</dbReference>
<proteinExistence type="inferred from homology"/>
<dbReference type="OrthoDB" id="5364946at2759"/>
<dbReference type="GO" id="GO:0031429">
    <property type="term" value="C:box H/ACA snoRNP complex"/>
    <property type="evidence" value="ECO:0007669"/>
    <property type="project" value="UniProtKB-UniRule"/>
</dbReference>
<accession>A0A438MRW0</accession>
<dbReference type="Gene3D" id="3.30.1330.30">
    <property type="match status" value="1"/>
</dbReference>
<feature type="compositionally biased region" description="Basic and acidic residues" evidence="4">
    <location>
        <begin position="1"/>
        <end position="56"/>
    </location>
</feature>
<dbReference type="GO" id="GO:0042254">
    <property type="term" value="P:ribosome biogenesis"/>
    <property type="evidence" value="ECO:0007669"/>
    <property type="project" value="InterPro"/>
</dbReference>
<comment type="caution">
    <text evidence="6">The sequence shown here is derived from an EMBL/GenBank/DDBJ whole genome shotgun (WGS) entry which is preliminary data.</text>
</comment>
<gene>
    <name evidence="6" type="ORF">B0A52_10304</name>
</gene>
<evidence type="ECO:0000256" key="3">
    <source>
        <dbReference type="RuleBase" id="RU366039"/>
    </source>
</evidence>
<comment type="subcellular location">
    <subcellularLocation>
        <location evidence="3">Nucleus</location>
        <location evidence="3">Nucleolus</location>
    </subcellularLocation>
</comment>
<feature type="region of interest" description="Disordered" evidence="4">
    <location>
        <begin position="1"/>
        <end position="93"/>
    </location>
</feature>
<comment type="function">
    <text evidence="3">Required for ribosome biogenesis. Part of a complex which catalyzes pseudouridylation of rRNA. This involves the isomerization of uridine such that the ribose is subsequently attached to C5, instead of the normal N1. Pseudouridine ('psi') residues may serve to stabilize the conformation of rRNAs.</text>
</comment>
<keyword evidence="2 3" id="KW-0694">RNA-binding</keyword>
<dbReference type="InterPro" id="IPR029064">
    <property type="entry name" value="Ribosomal_eL30-like_sf"/>
</dbReference>
<dbReference type="InterPro" id="IPR004038">
    <property type="entry name" value="Ribosomal_eL8/eL30/eS12/Gad45"/>
</dbReference>
<dbReference type="InterPro" id="IPR050257">
    <property type="entry name" value="eL8/uL1-like"/>
</dbReference>
<dbReference type="VEuPathDB" id="FungiDB:PV10_01314"/>
<feature type="region of interest" description="Disordered" evidence="4">
    <location>
        <begin position="199"/>
        <end position="229"/>
    </location>
</feature>
<dbReference type="AlphaFoldDB" id="A0A438MRW0"/>
<dbReference type="Pfam" id="PF01248">
    <property type="entry name" value="Ribosomal_L7Ae"/>
    <property type="match status" value="1"/>
</dbReference>
<evidence type="ECO:0000256" key="4">
    <source>
        <dbReference type="SAM" id="MobiDB-lite"/>
    </source>
</evidence>
<comment type="similarity">
    <text evidence="1 3">Belongs to the eukaryotic ribosomal protein eL8 family.</text>
</comment>
<dbReference type="InterPro" id="IPR004037">
    <property type="entry name" value="Ribosomal_eL8-like_CS"/>
</dbReference>
<name>A0A438MRW0_EXOME</name>
<evidence type="ECO:0000256" key="1">
    <source>
        <dbReference type="ARBA" id="ARBA00007337"/>
    </source>
</evidence>
<dbReference type="PRINTS" id="PR00883">
    <property type="entry name" value="NUCLEARHMG"/>
</dbReference>
<feature type="compositionally biased region" description="Basic and acidic residues" evidence="4">
    <location>
        <begin position="212"/>
        <end position="229"/>
    </location>
</feature>
<evidence type="ECO:0000313" key="6">
    <source>
        <dbReference type="EMBL" id="RVX65847.1"/>
    </source>
</evidence>